<keyword evidence="9" id="KW-0807">Transducer</keyword>
<evidence type="ECO:0000256" key="7">
    <source>
        <dbReference type="ARBA" id="ARBA00023136"/>
    </source>
</evidence>
<feature type="transmembrane region" description="Helical" evidence="10">
    <location>
        <begin position="1086"/>
        <end position="1111"/>
    </location>
</feature>
<feature type="transmembrane region" description="Helical" evidence="10">
    <location>
        <begin position="688"/>
        <end position="705"/>
    </location>
</feature>
<proteinExistence type="predicted"/>
<evidence type="ECO:0000256" key="10">
    <source>
        <dbReference type="SAM" id="Phobius"/>
    </source>
</evidence>
<dbReference type="OrthoDB" id="6617147at2759"/>
<feature type="transmembrane region" description="Helical" evidence="10">
    <location>
        <begin position="20"/>
        <end position="39"/>
    </location>
</feature>
<evidence type="ECO:0000256" key="9">
    <source>
        <dbReference type="ARBA" id="ARBA00023224"/>
    </source>
</evidence>
<keyword evidence="5" id="KW-0552">Olfaction</keyword>
<feature type="transmembrane region" description="Helical" evidence="10">
    <location>
        <begin position="51"/>
        <end position="73"/>
    </location>
</feature>
<dbReference type="Proteomes" id="UP000053105">
    <property type="component" value="Unassembled WGS sequence"/>
</dbReference>
<evidence type="ECO:0000256" key="2">
    <source>
        <dbReference type="ARBA" id="ARBA00022475"/>
    </source>
</evidence>
<dbReference type="GO" id="GO:0004984">
    <property type="term" value="F:olfactory receptor activity"/>
    <property type="evidence" value="ECO:0007669"/>
    <property type="project" value="InterPro"/>
</dbReference>
<protein>
    <submittedName>
        <fullName evidence="11">Putative odorant receptor 13a</fullName>
    </submittedName>
</protein>
<dbReference type="GO" id="GO:0005886">
    <property type="term" value="C:plasma membrane"/>
    <property type="evidence" value="ECO:0007669"/>
    <property type="project" value="UniProtKB-SubCell"/>
</dbReference>
<dbReference type="AlphaFoldDB" id="A0A0M9A004"/>
<evidence type="ECO:0000256" key="8">
    <source>
        <dbReference type="ARBA" id="ARBA00023170"/>
    </source>
</evidence>
<evidence type="ECO:0000256" key="4">
    <source>
        <dbReference type="ARBA" id="ARBA00022692"/>
    </source>
</evidence>
<feature type="transmembrane region" description="Helical" evidence="10">
    <location>
        <begin position="1053"/>
        <end position="1074"/>
    </location>
</feature>
<reference evidence="11 12" key="1">
    <citation type="submission" date="2015-07" db="EMBL/GenBank/DDBJ databases">
        <title>The genome of Melipona quadrifasciata.</title>
        <authorList>
            <person name="Pan H."/>
            <person name="Kapheim K."/>
        </authorList>
    </citation>
    <scope>NUCLEOTIDE SEQUENCE [LARGE SCALE GENOMIC DNA]</scope>
    <source>
        <strain evidence="11">0111107301</strain>
        <tissue evidence="11">Whole body</tissue>
    </source>
</reference>
<evidence type="ECO:0000256" key="3">
    <source>
        <dbReference type="ARBA" id="ARBA00022606"/>
    </source>
</evidence>
<feature type="transmembrane region" description="Helical" evidence="10">
    <location>
        <begin position="725"/>
        <end position="744"/>
    </location>
</feature>
<dbReference type="PANTHER" id="PTHR21137">
    <property type="entry name" value="ODORANT RECEPTOR"/>
    <property type="match status" value="1"/>
</dbReference>
<name>A0A0M9A004_9HYME</name>
<accession>A0A0M9A004</accession>
<evidence type="ECO:0000256" key="6">
    <source>
        <dbReference type="ARBA" id="ARBA00022989"/>
    </source>
</evidence>
<feature type="transmembrane region" description="Helical" evidence="10">
    <location>
        <begin position="574"/>
        <end position="598"/>
    </location>
</feature>
<dbReference type="EMBL" id="KQ435796">
    <property type="protein sequence ID" value="KOX73566.1"/>
    <property type="molecule type" value="Genomic_DNA"/>
</dbReference>
<keyword evidence="2" id="KW-1003">Cell membrane</keyword>
<feature type="transmembrane region" description="Helical" evidence="10">
    <location>
        <begin position="127"/>
        <end position="146"/>
    </location>
</feature>
<keyword evidence="6 10" id="KW-1133">Transmembrane helix</keyword>
<evidence type="ECO:0000313" key="11">
    <source>
        <dbReference type="EMBL" id="KOX73566.1"/>
    </source>
</evidence>
<dbReference type="GO" id="GO:0005549">
    <property type="term" value="F:odorant binding"/>
    <property type="evidence" value="ECO:0007669"/>
    <property type="project" value="InterPro"/>
</dbReference>
<feature type="transmembrane region" description="Helical" evidence="10">
    <location>
        <begin position="832"/>
        <end position="858"/>
    </location>
</feature>
<keyword evidence="3" id="KW-0716">Sensory transduction</keyword>
<evidence type="ECO:0000313" key="12">
    <source>
        <dbReference type="Proteomes" id="UP000053105"/>
    </source>
</evidence>
<evidence type="ECO:0000256" key="5">
    <source>
        <dbReference type="ARBA" id="ARBA00022725"/>
    </source>
</evidence>
<dbReference type="PANTHER" id="PTHR21137:SF35">
    <property type="entry name" value="ODORANT RECEPTOR 19A-RELATED"/>
    <property type="match status" value="1"/>
</dbReference>
<feature type="transmembrane region" description="Helical" evidence="10">
    <location>
        <begin position="782"/>
        <end position="804"/>
    </location>
</feature>
<keyword evidence="7 10" id="KW-0472">Membrane</keyword>
<organism evidence="11 12">
    <name type="scientific">Melipona quadrifasciata</name>
    <dbReference type="NCBI Taxonomy" id="166423"/>
    <lineage>
        <taxon>Eukaryota</taxon>
        <taxon>Metazoa</taxon>
        <taxon>Ecdysozoa</taxon>
        <taxon>Arthropoda</taxon>
        <taxon>Hexapoda</taxon>
        <taxon>Insecta</taxon>
        <taxon>Pterygota</taxon>
        <taxon>Neoptera</taxon>
        <taxon>Endopterygota</taxon>
        <taxon>Hymenoptera</taxon>
        <taxon>Apocrita</taxon>
        <taxon>Aculeata</taxon>
        <taxon>Apoidea</taxon>
        <taxon>Anthophila</taxon>
        <taxon>Apidae</taxon>
        <taxon>Melipona</taxon>
    </lineage>
</organism>
<evidence type="ECO:0000256" key="1">
    <source>
        <dbReference type="ARBA" id="ARBA00004651"/>
    </source>
</evidence>
<dbReference type="Pfam" id="PF02949">
    <property type="entry name" value="7tm_6"/>
    <property type="match status" value="5"/>
</dbReference>
<keyword evidence="8 11" id="KW-0675">Receptor</keyword>
<dbReference type="InterPro" id="IPR004117">
    <property type="entry name" value="7tm6_olfct_rcpt"/>
</dbReference>
<keyword evidence="12" id="KW-1185">Reference proteome</keyword>
<keyword evidence="4 10" id="KW-0812">Transmembrane</keyword>
<comment type="subcellular location">
    <subcellularLocation>
        <location evidence="1">Cell membrane</location>
        <topology evidence="1">Multi-pass membrane protein</topology>
    </subcellularLocation>
</comment>
<gene>
    <name evidence="11" type="ORF">WN51_01339</name>
</gene>
<sequence length="1187" mass="137507">MLYATLRFAETVENCFNVMLLIQMLGFSVQLCFQSFRAIMSFEDKAERFTIIQIIFQINLIIYIVCEMVQLYLYCYVGERLMLESTNVADTAYNCKWYSLPPKDARLLIIIMCRARASPLKLTAGKFCWFTVLLYSQLVATSYMFLRISTLKHSDNKLVYRSYFPYNASVSPNYELTMIGQVMAGVYGALTYTSVDTFIVMLVLHACGQLSNLKDELRNIHSCDRKDLQAKLKKIVEKHNYIIGFAETVENCFNVMLLIQMLGFTVQLCFQSFQTITSMDVADTAYNCKWYSLPPKDAKLLITIMCRARASPLKLTAGKFCWFNVLLYSQIRKKVFLLKIFHTNYLIPLFSDHLLSGKILLLHKTKLSRNIRRSLRLQALKSLLMCMAKDWAAVEMKTERETMVNIARITRKTTIRCSMMCQLVFVCYVSLRLLSMKHDDNKLFVRGYYPYDVTISPNYELTMIGQVIAGIYGAVTFPAVDTFIAMLVLHACGQLSNLKNDLRMIHLYDEKDLRTKLKKIVQKHNYINRFVLKPINWENFSLRRSERPMMVKSVQSVDYIDSTDKVGEKTEQYMVFQITFLCYYVVCAMVQLLLYCYVGERLAFESTDVAETAYHCEWYNLSPEIARLIIIIMCRARASPLKITAGKFCWFTVSLYSQVNLNYQYGWNRSIMRYIGIWPEERKWNRPSSYVVLIPFLTMICFVYVPQTINLPFIRHDLNLVVENLSMATITFTISLMKILAFWINGKSLRSLLKCIAKDWATVETKTGRETMMNIARITRKIVVGCSMMCQLVVTLYVVLRLIFMEYDDNKLFVRGYYPYDTTVSPNYELTLIGQAIAGTYSSIIYSSVDTFIAMLILHACGQISNLKNDLRVIHSYDKVDLQTKLKKIVEKHNYINRCKLPVRMEPNRNEVHRYLAGREKMEPTIELRDSATVSLDVAAFFAMIRLYAMQFDATNKMFVRGYYPYDITVTPNYELTMFGQSIAGSCSTTIYSCVDTFIAMLVLHACGQISNLKTELREIRPHEKTDVQAKLKKIVEKHNYVTRFAETIENNFNVMLLIQMLGCIVQLCFQSFQALMSVENKNGQYVIFEIAFLVYYVICVSLQLLLYCYVGERLMFESTDIAEAAYQFEWYNLPPHVARLLMIIMCQARASPLKITAGKFCWFTILLYSQVVKTAVSYISVLHAVQ</sequence>
<dbReference type="GO" id="GO:0007165">
    <property type="term" value="P:signal transduction"/>
    <property type="evidence" value="ECO:0007669"/>
    <property type="project" value="UniProtKB-KW"/>
</dbReference>